<proteinExistence type="predicted"/>
<name>A0A8S5QP17_9CAUD</name>
<sequence>MTGVRSGKSLGILFQAFSVFRRKICKKNEL</sequence>
<reference evidence="1" key="1">
    <citation type="journal article" date="2021" name="Proc. Natl. Acad. Sci. U.S.A.">
        <title>A Catalog of Tens of Thousands of Viruses from Human Metagenomes Reveals Hidden Associations with Chronic Diseases.</title>
        <authorList>
            <person name="Tisza M.J."/>
            <person name="Buck C.B."/>
        </authorList>
    </citation>
    <scope>NUCLEOTIDE SEQUENCE</scope>
    <source>
        <strain evidence="1">CtqwO1</strain>
    </source>
</reference>
<evidence type="ECO:0000313" key="1">
    <source>
        <dbReference type="EMBL" id="DAE20493.1"/>
    </source>
</evidence>
<organism evidence="1">
    <name type="scientific">Siphoviridae sp. ctqwO1</name>
    <dbReference type="NCBI Taxonomy" id="2826472"/>
    <lineage>
        <taxon>Viruses</taxon>
        <taxon>Duplodnaviria</taxon>
        <taxon>Heunggongvirae</taxon>
        <taxon>Uroviricota</taxon>
        <taxon>Caudoviricetes</taxon>
    </lineage>
</organism>
<dbReference type="EMBL" id="BK015696">
    <property type="protein sequence ID" value="DAE20493.1"/>
    <property type="molecule type" value="Genomic_DNA"/>
</dbReference>
<accession>A0A8S5QP17</accession>
<protein>
    <submittedName>
        <fullName evidence="1">Uncharacterized protein</fullName>
    </submittedName>
</protein>